<dbReference type="NCBIfam" id="TIGR00762">
    <property type="entry name" value="DegV"/>
    <property type="match status" value="1"/>
</dbReference>
<keyword evidence="1" id="KW-0446">Lipid-binding</keyword>
<dbReference type="SUPFAM" id="SSF82549">
    <property type="entry name" value="DAK1/DegV-like"/>
    <property type="match status" value="1"/>
</dbReference>
<dbReference type="AlphaFoldDB" id="A0A5B2X7P6"/>
<comment type="caution">
    <text evidence="2">The sequence shown here is derived from an EMBL/GenBank/DDBJ whole genome shotgun (WGS) entry which is preliminary data.</text>
</comment>
<dbReference type="InterPro" id="IPR043168">
    <property type="entry name" value="DegV_C"/>
</dbReference>
<dbReference type="EMBL" id="VUOB01000038">
    <property type="protein sequence ID" value="KAA2259538.1"/>
    <property type="molecule type" value="Genomic_DNA"/>
</dbReference>
<sequence>MYRRVAIVTDSTADLPDADVGRLGIAVVQMQLRVGDQVDDEARVPTDALVRAMEDRVEVATAPPDAGALFWAYQEAWGHGAEAVVSMHISGRQSATCEAARAAAERSKIPVHVIDSHTAGMSLGHGVIAAADAANRGGDVSAVIAAAERRWSQGLELIYVDTLEYLRRGGRIGPAAALVGTALSMKPLLTVADGAITPLERVMGTDRALRRMVDLAAKKARGAQVDVAVEHFAAPDRAETLLRALRSRIPGGHNFTLTQVSSAIGAHVGPGALGVSISPH</sequence>
<evidence type="ECO:0000313" key="3">
    <source>
        <dbReference type="Proteomes" id="UP000323454"/>
    </source>
</evidence>
<dbReference type="PANTHER" id="PTHR33434">
    <property type="entry name" value="DEGV DOMAIN-CONTAINING PROTEIN DR_1986-RELATED"/>
    <property type="match status" value="1"/>
</dbReference>
<organism evidence="2 3">
    <name type="scientific">Solihabitans fulvus</name>
    <dbReference type="NCBI Taxonomy" id="1892852"/>
    <lineage>
        <taxon>Bacteria</taxon>
        <taxon>Bacillati</taxon>
        <taxon>Actinomycetota</taxon>
        <taxon>Actinomycetes</taxon>
        <taxon>Pseudonocardiales</taxon>
        <taxon>Pseudonocardiaceae</taxon>
        <taxon>Solihabitans</taxon>
    </lineage>
</organism>
<dbReference type="GO" id="GO:0008289">
    <property type="term" value="F:lipid binding"/>
    <property type="evidence" value="ECO:0007669"/>
    <property type="project" value="UniProtKB-KW"/>
</dbReference>
<dbReference type="Gene3D" id="3.30.1180.10">
    <property type="match status" value="1"/>
</dbReference>
<name>A0A5B2X7P6_9PSEU</name>
<proteinExistence type="predicted"/>
<keyword evidence="3" id="KW-1185">Reference proteome</keyword>
<evidence type="ECO:0000256" key="1">
    <source>
        <dbReference type="ARBA" id="ARBA00023121"/>
    </source>
</evidence>
<dbReference type="Pfam" id="PF02645">
    <property type="entry name" value="DegV"/>
    <property type="match status" value="1"/>
</dbReference>
<dbReference type="PROSITE" id="PS51482">
    <property type="entry name" value="DEGV"/>
    <property type="match status" value="1"/>
</dbReference>
<dbReference type="OrthoDB" id="9760324at2"/>
<protein>
    <submittedName>
        <fullName evidence="2">DegV family protein</fullName>
    </submittedName>
</protein>
<reference evidence="2 3" key="2">
    <citation type="submission" date="2019-09" db="EMBL/GenBank/DDBJ databases">
        <authorList>
            <person name="Jin C."/>
        </authorList>
    </citation>
    <scope>NUCLEOTIDE SEQUENCE [LARGE SCALE GENOMIC DNA]</scope>
    <source>
        <strain evidence="2 3">AN110305</strain>
    </source>
</reference>
<dbReference type="RefSeq" id="WP_149851451.1">
    <property type="nucleotide sequence ID" value="NZ_VUOB01000038.1"/>
</dbReference>
<gene>
    <name evidence="2" type="ORF">F0L68_21685</name>
</gene>
<dbReference type="InterPro" id="IPR003797">
    <property type="entry name" value="DegV"/>
</dbReference>
<dbReference type="PANTHER" id="PTHR33434:SF2">
    <property type="entry name" value="FATTY ACID-BINDING PROTEIN TM_1468"/>
    <property type="match status" value="1"/>
</dbReference>
<dbReference type="Gene3D" id="3.40.50.10170">
    <property type="match status" value="1"/>
</dbReference>
<accession>A0A5B2X7P6</accession>
<dbReference type="Proteomes" id="UP000323454">
    <property type="component" value="Unassembled WGS sequence"/>
</dbReference>
<evidence type="ECO:0000313" key="2">
    <source>
        <dbReference type="EMBL" id="KAA2259538.1"/>
    </source>
</evidence>
<reference evidence="2 3" key="1">
    <citation type="submission" date="2019-09" db="EMBL/GenBank/DDBJ databases">
        <title>Goodfellowia gen. nov., a new genus of the Pseudonocardineae related to Actinoalloteichus, containing Goodfellowia coeruleoviolacea gen. nov., comb. nov. gen. nov., comb. nov.</title>
        <authorList>
            <person name="Labeda D."/>
        </authorList>
    </citation>
    <scope>NUCLEOTIDE SEQUENCE [LARGE SCALE GENOMIC DNA]</scope>
    <source>
        <strain evidence="2 3">AN110305</strain>
    </source>
</reference>
<dbReference type="InterPro" id="IPR050270">
    <property type="entry name" value="DegV_domain_contain"/>
</dbReference>